<organism evidence="1 2">
    <name type="scientific">Perkinsus chesapeaki</name>
    <name type="common">Clam parasite</name>
    <name type="synonym">Perkinsus andrewsi</name>
    <dbReference type="NCBI Taxonomy" id="330153"/>
    <lineage>
        <taxon>Eukaryota</taxon>
        <taxon>Sar</taxon>
        <taxon>Alveolata</taxon>
        <taxon>Perkinsozoa</taxon>
        <taxon>Perkinsea</taxon>
        <taxon>Perkinsida</taxon>
        <taxon>Perkinsidae</taxon>
        <taxon>Perkinsus</taxon>
    </lineage>
</organism>
<comment type="caution">
    <text evidence="1">The sequence shown here is derived from an EMBL/GenBank/DDBJ whole genome shotgun (WGS) entry which is preliminary data.</text>
</comment>
<protein>
    <submittedName>
        <fullName evidence="1">Uncharacterized protein</fullName>
    </submittedName>
</protein>
<reference evidence="1 2" key="1">
    <citation type="submission" date="2020-04" db="EMBL/GenBank/DDBJ databases">
        <title>Perkinsus chesapeaki whole genome sequence.</title>
        <authorList>
            <person name="Bogema D.R."/>
        </authorList>
    </citation>
    <scope>NUCLEOTIDE SEQUENCE [LARGE SCALE GENOMIC DNA]</scope>
    <source>
        <strain evidence="1">ATCC PRA-425</strain>
    </source>
</reference>
<evidence type="ECO:0000313" key="1">
    <source>
        <dbReference type="EMBL" id="KAF4648012.1"/>
    </source>
</evidence>
<sequence length="141" mass="15254">HIMYQSSFGASSTALGTEGSKLLHGSFLSSGRHHQYSTDAKSLDEIVNGFDTPAESARKFEAYCRQQTSLGRAGTTKLNAEILSNLPQILLCLSRWLRAESSTVDAMILRVFDPNEPFFELIRSQSGAPGPAGRVVTGGSF</sequence>
<feature type="non-terminal residue" evidence="1">
    <location>
        <position position="141"/>
    </location>
</feature>
<proteinExistence type="predicted"/>
<dbReference type="Proteomes" id="UP000591131">
    <property type="component" value="Unassembled WGS sequence"/>
</dbReference>
<feature type="non-terminal residue" evidence="1">
    <location>
        <position position="1"/>
    </location>
</feature>
<dbReference type="EMBL" id="JAAPAO010002236">
    <property type="protein sequence ID" value="KAF4648012.1"/>
    <property type="molecule type" value="Genomic_DNA"/>
</dbReference>
<dbReference type="AlphaFoldDB" id="A0A7J6KMA5"/>
<gene>
    <name evidence="1" type="ORF">FOL47_003862</name>
</gene>
<name>A0A7J6KMA5_PERCH</name>
<evidence type="ECO:0000313" key="2">
    <source>
        <dbReference type="Proteomes" id="UP000591131"/>
    </source>
</evidence>
<keyword evidence="2" id="KW-1185">Reference proteome</keyword>
<accession>A0A7J6KMA5</accession>